<keyword evidence="1" id="KW-1133">Transmembrane helix</keyword>
<keyword evidence="3" id="KW-1185">Reference proteome</keyword>
<proteinExistence type="predicted"/>
<feature type="transmembrane region" description="Helical" evidence="1">
    <location>
        <begin position="12"/>
        <end position="34"/>
    </location>
</feature>
<name>M0BNG1_9EURY</name>
<dbReference type="EMBL" id="AOIQ01000013">
    <property type="protein sequence ID" value="ELZ11154.1"/>
    <property type="molecule type" value="Genomic_DNA"/>
</dbReference>
<gene>
    <name evidence="2" type="ORF">C479_07593</name>
</gene>
<sequence>MAQELEIRLNWLFWRVGKIIVITLIMSPFVYAMLLIGEGALSLLLSIIVGTAIWFGGAVLLRLIDLKKLAEKVS</sequence>
<evidence type="ECO:0000256" key="1">
    <source>
        <dbReference type="SAM" id="Phobius"/>
    </source>
</evidence>
<dbReference type="Proteomes" id="UP000011560">
    <property type="component" value="Unassembled WGS sequence"/>
</dbReference>
<keyword evidence="1" id="KW-0812">Transmembrane</keyword>
<dbReference type="PATRIC" id="fig|1227490.4.peg.1542"/>
<protein>
    <submittedName>
        <fullName evidence="2">Uncharacterized protein</fullName>
    </submittedName>
</protein>
<evidence type="ECO:0000313" key="3">
    <source>
        <dbReference type="Proteomes" id="UP000011560"/>
    </source>
</evidence>
<keyword evidence="1" id="KW-0472">Membrane</keyword>
<accession>M0BNG1</accession>
<organism evidence="2 3">
    <name type="scientific">Halovivax asiaticus JCM 14624</name>
    <dbReference type="NCBI Taxonomy" id="1227490"/>
    <lineage>
        <taxon>Archaea</taxon>
        <taxon>Methanobacteriati</taxon>
        <taxon>Methanobacteriota</taxon>
        <taxon>Stenosarchaea group</taxon>
        <taxon>Halobacteria</taxon>
        <taxon>Halobacteriales</taxon>
        <taxon>Natrialbaceae</taxon>
        <taxon>Halovivax</taxon>
    </lineage>
</organism>
<dbReference type="AlphaFoldDB" id="M0BNG1"/>
<reference evidence="2 3" key="1">
    <citation type="journal article" date="2014" name="PLoS Genet.">
        <title>Phylogenetically driven sequencing of extremely halophilic archaea reveals strategies for static and dynamic osmo-response.</title>
        <authorList>
            <person name="Becker E.A."/>
            <person name="Seitzer P.M."/>
            <person name="Tritt A."/>
            <person name="Larsen D."/>
            <person name="Krusor M."/>
            <person name="Yao A.I."/>
            <person name="Wu D."/>
            <person name="Madern D."/>
            <person name="Eisen J.A."/>
            <person name="Darling A.E."/>
            <person name="Facciotti M.T."/>
        </authorList>
    </citation>
    <scope>NUCLEOTIDE SEQUENCE [LARGE SCALE GENOMIC DNA]</scope>
    <source>
        <strain evidence="2 3">JCM 14624</strain>
    </source>
</reference>
<comment type="caution">
    <text evidence="2">The sequence shown here is derived from an EMBL/GenBank/DDBJ whole genome shotgun (WGS) entry which is preliminary data.</text>
</comment>
<feature type="transmembrane region" description="Helical" evidence="1">
    <location>
        <begin position="40"/>
        <end position="64"/>
    </location>
</feature>
<evidence type="ECO:0000313" key="2">
    <source>
        <dbReference type="EMBL" id="ELZ11154.1"/>
    </source>
</evidence>